<dbReference type="RefSeq" id="XP_022253316.1">
    <property type="nucleotide sequence ID" value="XM_022397608.1"/>
</dbReference>
<dbReference type="Gene3D" id="3.40.50.720">
    <property type="entry name" value="NAD(P)-binding Rossmann-like Domain"/>
    <property type="match status" value="1"/>
</dbReference>
<dbReference type="Proteomes" id="UP000694941">
    <property type="component" value="Unplaced"/>
</dbReference>
<proteinExistence type="predicted"/>
<dbReference type="InterPro" id="IPR002347">
    <property type="entry name" value="SDR_fam"/>
</dbReference>
<protein>
    <submittedName>
        <fullName evidence="2">Uncharacterized protein LOC106469171 isoform X2</fullName>
    </submittedName>
</protein>
<name>A0ABM1TBR0_LIMPO</name>
<dbReference type="InterPro" id="IPR051468">
    <property type="entry name" value="Fungal_SecMetab_SDRs"/>
</dbReference>
<dbReference type="PRINTS" id="PR00081">
    <property type="entry name" value="GDHRDH"/>
</dbReference>
<organism evidence="1 2">
    <name type="scientific">Limulus polyphemus</name>
    <name type="common">Atlantic horseshoe crab</name>
    <dbReference type="NCBI Taxonomy" id="6850"/>
    <lineage>
        <taxon>Eukaryota</taxon>
        <taxon>Metazoa</taxon>
        <taxon>Ecdysozoa</taxon>
        <taxon>Arthropoda</taxon>
        <taxon>Chelicerata</taxon>
        <taxon>Merostomata</taxon>
        <taxon>Xiphosura</taxon>
        <taxon>Limulidae</taxon>
        <taxon>Limulus</taxon>
    </lineage>
</organism>
<evidence type="ECO:0000313" key="2">
    <source>
        <dbReference type="RefSeq" id="XP_022253316.1"/>
    </source>
</evidence>
<accession>A0ABM1TBR0</accession>
<sequence>MKLRDLSLSLQDNPCIPRIKPSEPFPALEETFKVNTFGPLLVAKHFGQFLQNGNGGFGAKSESEKLKHSGVLVNMSAKVGSIGDNSLGGWYSYRLSKAALNMVTKNLSIELGRGRKKVICVSLHPGSVDTDLSRPYLKSIPTERLFSPEYSVSCLMNVIDNLNVHDTGKFFSWDGSELPY</sequence>
<gene>
    <name evidence="2" type="primary">LOC106469171</name>
</gene>
<evidence type="ECO:0000313" key="1">
    <source>
        <dbReference type="Proteomes" id="UP000694941"/>
    </source>
</evidence>
<dbReference type="SUPFAM" id="SSF51735">
    <property type="entry name" value="NAD(P)-binding Rossmann-fold domains"/>
    <property type="match status" value="1"/>
</dbReference>
<dbReference type="Pfam" id="PF00106">
    <property type="entry name" value="adh_short"/>
    <property type="match status" value="1"/>
</dbReference>
<dbReference type="InterPro" id="IPR036291">
    <property type="entry name" value="NAD(P)-bd_dom_sf"/>
</dbReference>
<reference evidence="2" key="1">
    <citation type="submission" date="2025-08" db="UniProtKB">
        <authorList>
            <consortium name="RefSeq"/>
        </authorList>
    </citation>
    <scope>IDENTIFICATION</scope>
    <source>
        <tissue evidence="2">Muscle</tissue>
    </source>
</reference>
<dbReference type="PANTHER" id="PTHR43544">
    <property type="entry name" value="SHORT-CHAIN DEHYDROGENASE/REDUCTASE"/>
    <property type="match status" value="1"/>
</dbReference>
<keyword evidence="1" id="KW-1185">Reference proteome</keyword>
<dbReference type="GeneID" id="106469171"/>
<dbReference type="PANTHER" id="PTHR43544:SF12">
    <property type="entry name" value="NAD(P)-BINDING ROSSMANN-FOLD SUPERFAMILY PROTEIN"/>
    <property type="match status" value="1"/>
</dbReference>